<evidence type="ECO:0000259" key="1">
    <source>
        <dbReference type="PROSITE" id="PS50206"/>
    </source>
</evidence>
<dbReference type="InterPro" id="IPR036873">
    <property type="entry name" value="Rhodanese-like_dom_sf"/>
</dbReference>
<dbReference type="EMBL" id="NKXS01003525">
    <property type="protein sequence ID" value="PIN09508.1"/>
    <property type="molecule type" value="Genomic_DNA"/>
</dbReference>
<dbReference type="Proteomes" id="UP000231279">
    <property type="component" value="Unassembled WGS sequence"/>
</dbReference>
<dbReference type="SUPFAM" id="SSF52821">
    <property type="entry name" value="Rhodanese/Cell cycle control phosphatase"/>
    <property type="match status" value="1"/>
</dbReference>
<dbReference type="OrthoDB" id="566238at2759"/>
<dbReference type="InterPro" id="IPR001763">
    <property type="entry name" value="Rhodanese-like_dom"/>
</dbReference>
<sequence length="183" mass="20104">MRTMSLSFSATLFPQNLAEDVNHRRVSMSSSRSVIKCQLWPNSRRGFSTSNKVPSFSWMATEGKNVQSAGVPTSVPIRVANELLQAGYHYLDVRTPEEFSDGHVVGAVNVPFMLRLGPGMIKNPKFLEQVLAHFRKDHEIIVGCQSGKRSLMAASELISAGFTGITDMAGGYATWQQNGLPTE</sequence>
<name>A0A2G9GW55_9LAMI</name>
<keyword evidence="3" id="KW-1185">Reference proteome</keyword>
<dbReference type="Pfam" id="PF00581">
    <property type="entry name" value="Rhodanese"/>
    <property type="match status" value="1"/>
</dbReference>
<dbReference type="PROSITE" id="PS50206">
    <property type="entry name" value="RHODANESE_3"/>
    <property type="match status" value="1"/>
</dbReference>
<evidence type="ECO:0000313" key="2">
    <source>
        <dbReference type="EMBL" id="PIN09508.1"/>
    </source>
</evidence>
<dbReference type="PANTHER" id="PTHR45431:SF3">
    <property type="entry name" value="RHODANESE-LIKE DOMAIN-CONTAINING PROTEIN 15, CHLOROPLASTIC"/>
    <property type="match status" value="1"/>
</dbReference>
<comment type="caution">
    <text evidence="2">The sequence shown here is derived from an EMBL/GenBank/DDBJ whole genome shotgun (WGS) entry which is preliminary data.</text>
</comment>
<dbReference type="GO" id="GO:0004792">
    <property type="term" value="F:thiosulfate-cyanide sulfurtransferase activity"/>
    <property type="evidence" value="ECO:0007669"/>
    <property type="project" value="UniProtKB-EC"/>
</dbReference>
<dbReference type="STRING" id="429701.A0A2G9GW55"/>
<proteinExistence type="predicted"/>
<gene>
    <name evidence="2" type="ORF">CDL12_17913</name>
</gene>
<dbReference type="SMART" id="SM00450">
    <property type="entry name" value="RHOD"/>
    <property type="match status" value="1"/>
</dbReference>
<dbReference type="InterPro" id="IPR052367">
    <property type="entry name" value="Thiosulfate_ST/Rhodanese-like"/>
</dbReference>
<organism evidence="2 3">
    <name type="scientific">Handroanthus impetiginosus</name>
    <dbReference type="NCBI Taxonomy" id="429701"/>
    <lineage>
        <taxon>Eukaryota</taxon>
        <taxon>Viridiplantae</taxon>
        <taxon>Streptophyta</taxon>
        <taxon>Embryophyta</taxon>
        <taxon>Tracheophyta</taxon>
        <taxon>Spermatophyta</taxon>
        <taxon>Magnoliopsida</taxon>
        <taxon>eudicotyledons</taxon>
        <taxon>Gunneridae</taxon>
        <taxon>Pentapetalae</taxon>
        <taxon>asterids</taxon>
        <taxon>lamiids</taxon>
        <taxon>Lamiales</taxon>
        <taxon>Bignoniaceae</taxon>
        <taxon>Crescentiina</taxon>
        <taxon>Tabebuia alliance</taxon>
        <taxon>Handroanthus</taxon>
    </lineage>
</organism>
<dbReference type="CDD" id="cd00158">
    <property type="entry name" value="RHOD"/>
    <property type="match status" value="1"/>
</dbReference>
<reference evidence="3" key="1">
    <citation type="journal article" date="2018" name="Gigascience">
        <title>Genome assembly of the Pink Ipe (Handroanthus impetiginosus, Bignoniaceae), a highly valued, ecologically keystone Neotropical timber forest tree.</title>
        <authorList>
            <person name="Silva-Junior O.B."/>
            <person name="Grattapaglia D."/>
            <person name="Novaes E."/>
            <person name="Collevatti R.G."/>
        </authorList>
    </citation>
    <scope>NUCLEOTIDE SEQUENCE [LARGE SCALE GENOMIC DNA]</scope>
    <source>
        <strain evidence="3">cv. UFG-1</strain>
    </source>
</reference>
<dbReference type="AlphaFoldDB" id="A0A2G9GW55"/>
<protein>
    <submittedName>
        <fullName evidence="2">Rhodanese-related sulfurtransferase</fullName>
        <ecNumber evidence="2">2.8.1.1</ecNumber>
    </submittedName>
</protein>
<evidence type="ECO:0000313" key="3">
    <source>
        <dbReference type="Proteomes" id="UP000231279"/>
    </source>
</evidence>
<dbReference type="PANTHER" id="PTHR45431">
    <property type="entry name" value="RHODANESE-LIKE DOMAIN-CONTAINING PROTEIN 15, CHLOROPLASTIC"/>
    <property type="match status" value="1"/>
</dbReference>
<dbReference type="EC" id="2.8.1.1" evidence="2"/>
<keyword evidence="2" id="KW-0808">Transferase</keyword>
<feature type="domain" description="Rhodanese" evidence="1">
    <location>
        <begin position="84"/>
        <end position="183"/>
    </location>
</feature>
<dbReference type="Gene3D" id="3.40.250.10">
    <property type="entry name" value="Rhodanese-like domain"/>
    <property type="match status" value="1"/>
</dbReference>
<accession>A0A2G9GW55</accession>